<dbReference type="AlphaFoldDB" id="A0A412ZA68"/>
<protein>
    <submittedName>
        <fullName evidence="1">Uncharacterized protein</fullName>
    </submittedName>
</protein>
<dbReference type="EMBL" id="QRZM01000003">
    <property type="protein sequence ID" value="RGV76982.1"/>
    <property type="molecule type" value="Genomic_DNA"/>
</dbReference>
<proteinExistence type="predicted"/>
<name>A0A412ZA68_9FIRM</name>
<comment type="caution">
    <text evidence="1">The sequence shown here is derived from an EMBL/GenBank/DDBJ whole genome shotgun (WGS) entry which is preliminary data.</text>
</comment>
<reference evidence="1 2" key="1">
    <citation type="submission" date="2018-08" db="EMBL/GenBank/DDBJ databases">
        <title>A genome reference for cultivated species of the human gut microbiota.</title>
        <authorList>
            <person name="Zou Y."/>
            <person name="Xue W."/>
            <person name="Luo G."/>
        </authorList>
    </citation>
    <scope>NUCLEOTIDE SEQUENCE [LARGE SCALE GENOMIC DNA]</scope>
    <source>
        <strain evidence="1 2">AF14-18</strain>
    </source>
</reference>
<sequence length="60" mass="6524">MFWIVEKLSCRALETRAFLAAGCGLAAPGALSLCRSTALCLFNLQGGHFWDSKSAEYVIK</sequence>
<dbReference type="Proteomes" id="UP000284543">
    <property type="component" value="Unassembled WGS sequence"/>
</dbReference>
<gene>
    <name evidence="1" type="ORF">DWW02_10625</name>
</gene>
<accession>A0A412ZA68</accession>
<evidence type="ECO:0000313" key="1">
    <source>
        <dbReference type="EMBL" id="RGV76982.1"/>
    </source>
</evidence>
<organism evidence="1 2">
    <name type="scientific">Enterocloster bolteae</name>
    <dbReference type="NCBI Taxonomy" id="208479"/>
    <lineage>
        <taxon>Bacteria</taxon>
        <taxon>Bacillati</taxon>
        <taxon>Bacillota</taxon>
        <taxon>Clostridia</taxon>
        <taxon>Lachnospirales</taxon>
        <taxon>Lachnospiraceae</taxon>
        <taxon>Enterocloster</taxon>
    </lineage>
</organism>
<evidence type="ECO:0000313" key="2">
    <source>
        <dbReference type="Proteomes" id="UP000284543"/>
    </source>
</evidence>